<feature type="compositionally biased region" description="Acidic residues" evidence="1">
    <location>
        <begin position="71"/>
        <end position="83"/>
    </location>
</feature>
<feature type="compositionally biased region" description="Polar residues" evidence="1">
    <location>
        <begin position="131"/>
        <end position="153"/>
    </location>
</feature>
<evidence type="ECO:0008006" key="4">
    <source>
        <dbReference type="Google" id="ProtNLM"/>
    </source>
</evidence>
<feature type="compositionally biased region" description="Basic and acidic residues" evidence="1">
    <location>
        <begin position="90"/>
        <end position="103"/>
    </location>
</feature>
<evidence type="ECO:0000313" key="3">
    <source>
        <dbReference type="Proteomes" id="UP001595821"/>
    </source>
</evidence>
<evidence type="ECO:0000256" key="1">
    <source>
        <dbReference type="SAM" id="MobiDB-lite"/>
    </source>
</evidence>
<name>A0ABD5P4E5_9EURY</name>
<dbReference type="EMBL" id="JBHSDJ010000128">
    <property type="protein sequence ID" value="MFC4248808.1"/>
    <property type="molecule type" value="Genomic_DNA"/>
</dbReference>
<organism evidence="2 3">
    <name type="scientific">Natribaculum luteum</name>
    <dbReference type="NCBI Taxonomy" id="1586232"/>
    <lineage>
        <taxon>Archaea</taxon>
        <taxon>Methanobacteriati</taxon>
        <taxon>Methanobacteriota</taxon>
        <taxon>Stenosarchaea group</taxon>
        <taxon>Halobacteria</taxon>
        <taxon>Halobacteriales</taxon>
        <taxon>Natrialbaceae</taxon>
        <taxon>Natribaculum</taxon>
    </lineage>
</organism>
<feature type="region of interest" description="Disordered" evidence="1">
    <location>
        <begin position="71"/>
        <end position="215"/>
    </location>
</feature>
<feature type="compositionally biased region" description="Basic and acidic residues" evidence="1">
    <location>
        <begin position="154"/>
        <end position="166"/>
    </location>
</feature>
<feature type="compositionally biased region" description="Basic and acidic residues" evidence="1">
    <location>
        <begin position="194"/>
        <end position="206"/>
    </location>
</feature>
<dbReference type="GeneID" id="71854490"/>
<protein>
    <recommendedName>
        <fullName evidence="4">Ribbon-helix-helix protein CopG domain-containing protein</fullName>
    </recommendedName>
</protein>
<feature type="compositionally biased region" description="Acidic residues" evidence="1">
    <location>
        <begin position="168"/>
        <end position="177"/>
    </location>
</feature>
<sequence>MRAFPVELDDETVEELERERALLGFESRSAYVSWIVEHRASIDEGSDLDGLLAAYRERIAQLEARLAAVGEFDDEAQTEDEDAPPSAASELDRSDDSPTETHADPCSPSGRGVTGSGVVANSDGGWRQSRSDPTVQVRGSPQTTVRQGPTARSTADEHSESDRTNPDDGAESPDDGAESAGDRRNQNEPASGRTDQDEPASDRPTEEIESNLSPERIARIQNDPIAEDAGVLGTVEVDRLDELSRRAVAKTRKRLDRDVQTGLEYSSATDLAASDVRLGEDVVDLDSLSIPGRSKDVVERRREAAGHAIAYLRDCGRARKSQVVDALYEEYPAGYDTTDSWWRCIKAALRQVDAIDGGDGARVWTFDE</sequence>
<proteinExistence type="predicted"/>
<dbReference type="Proteomes" id="UP001595821">
    <property type="component" value="Unassembled WGS sequence"/>
</dbReference>
<reference evidence="2 3" key="1">
    <citation type="journal article" date="2014" name="Int. J. Syst. Evol. Microbiol.">
        <title>Complete genome sequence of Corynebacterium casei LMG S-19264T (=DSM 44701T), isolated from a smear-ripened cheese.</title>
        <authorList>
            <consortium name="US DOE Joint Genome Institute (JGI-PGF)"/>
            <person name="Walter F."/>
            <person name="Albersmeier A."/>
            <person name="Kalinowski J."/>
            <person name="Ruckert C."/>
        </authorList>
    </citation>
    <scope>NUCLEOTIDE SEQUENCE [LARGE SCALE GENOMIC DNA]</scope>
    <source>
        <strain evidence="2 3">IBRC-M 10912</strain>
    </source>
</reference>
<comment type="caution">
    <text evidence="2">The sequence shown here is derived from an EMBL/GenBank/DDBJ whole genome shotgun (WGS) entry which is preliminary data.</text>
</comment>
<accession>A0ABD5P4E5</accession>
<dbReference type="AlphaFoldDB" id="A0ABD5P4E5"/>
<evidence type="ECO:0000313" key="2">
    <source>
        <dbReference type="EMBL" id="MFC4248808.1"/>
    </source>
</evidence>
<gene>
    <name evidence="2" type="ORF">ACFOZ7_18070</name>
</gene>
<dbReference type="RefSeq" id="WP_246966566.1">
    <property type="nucleotide sequence ID" value="NZ_CP095397.1"/>
</dbReference>